<sequence length="122" mass="12943">MASPRQRLRLGCVPDGLLLVLLLAASASSGPVEPTLGGPSEIPVEVQMPEDQVVYDQRQNGTENLRVQMSGVTVVLAPAEAVLAFASSDLMDSGARPKLSNPSQPKSRLTNLLMGFLNKGHH</sequence>
<reference evidence="1" key="1">
    <citation type="journal article" date="2021" name="Mol. Ecol. Resour.">
        <title>Apolygus lucorum genome provides insights into omnivorousness and mesophyll feeding.</title>
        <authorList>
            <person name="Liu Y."/>
            <person name="Liu H."/>
            <person name="Wang H."/>
            <person name="Huang T."/>
            <person name="Liu B."/>
            <person name="Yang B."/>
            <person name="Yin L."/>
            <person name="Li B."/>
            <person name="Zhang Y."/>
            <person name="Zhang S."/>
            <person name="Jiang F."/>
            <person name="Zhang X."/>
            <person name="Ren Y."/>
            <person name="Wang B."/>
            <person name="Wang S."/>
            <person name="Lu Y."/>
            <person name="Wu K."/>
            <person name="Fan W."/>
            <person name="Wang G."/>
        </authorList>
    </citation>
    <scope>NUCLEOTIDE SEQUENCE</scope>
    <source>
        <strain evidence="1">12Hb</strain>
    </source>
</reference>
<keyword evidence="2" id="KW-1185">Reference proteome</keyword>
<dbReference type="Proteomes" id="UP000466442">
    <property type="component" value="Unassembled WGS sequence"/>
</dbReference>
<accession>A0A6A4JB03</accession>
<protein>
    <submittedName>
        <fullName evidence="1">Uncharacterized protein</fullName>
    </submittedName>
</protein>
<evidence type="ECO:0000313" key="1">
    <source>
        <dbReference type="EMBL" id="KAF6205972.1"/>
    </source>
</evidence>
<comment type="caution">
    <text evidence="1">The sequence shown here is derived from an EMBL/GenBank/DDBJ whole genome shotgun (WGS) entry which is preliminary data.</text>
</comment>
<proteinExistence type="predicted"/>
<organism evidence="1 2">
    <name type="scientific">Apolygus lucorum</name>
    <name type="common">Small green plant bug</name>
    <name type="synonym">Lygocoris lucorum</name>
    <dbReference type="NCBI Taxonomy" id="248454"/>
    <lineage>
        <taxon>Eukaryota</taxon>
        <taxon>Metazoa</taxon>
        <taxon>Ecdysozoa</taxon>
        <taxon>Arthropoda</taxon>
        <taxon>Hexapoda</taxon>
        <taxon>Insecta</taxon>
        <taxon>Pterygota</taxon>
        <taxon>Neoptera</taxon>
        <taxon>Paraneoptera</taxon>
        <taxon>Hemiptera</taxon>
        <taxon>Heteroptera</taxon>
        <taxon>Panheteroptera</taxon>
        <taxon>Cimicomorpha</taxon>
        <taxon>Miridae</taxon>
        <taxon>Mirini</taxon>
        <taxon>Apolygus</taxon>
    </lineage>
</organism>
<gene>
    <name evidence="1" type="ORF">GE061_017196</name>
</gene>
<evidence type="ECO:0000313" key="2">
    <source>
        <dbReference type="Proteomes" id="UP000466442"/>
    </source>
</evidence>
<dbReference type="OrthoDB" id="8192989at2759"/>
<name>A0A6A4JB03_APOLU</name>
<dbReference type="AlphaFoldDB" id="A0A6A4JB03"/>
<dbReference type="EMBL" id="WIXP02000008">
    <property type="protein sequence ID" value="KAF6205972.1"/>
    <property type="molecule type" value="Genomic_DNA"/>
</dbReference>